<dbReference type="HOGENOM" id="CLU_1827815_0_0_1"/>
<reference evidence="1 2" key="2">
    <citation type="journal article" date="2010" name="Nucleic Acids Res.">
        <title>BeetleBase in 2010: revisions to provide comprehensive genomic information for Tribolium castaneum.</title>
        <authorList>
            <person name="Kim H.S."/>
            <person name="Murphy T."/>
            <person name="Xia J."/>
            <person name="Caragea D."/>
            <person name="Park Y."/>
            <person name="Beeman R.W."/>
            <person name="Lorenzen M.D."/>
            <person name="Butcher S."/>
            <person name="Manak J.R."/>
            <person name="Brown S.J."/>
        </authorList>
    </citation>
    <scope>GENOME REANNOTATION</scope>
    <source>
        <strain evidence="1 2">Georgia GA2</strain>
    </source>
</reference>
<organism evidence="1 2">
    <name type="scientific">Tribolium castaneum</name>
    <name type="common">Red flour beetle</name>
    <dbReference type="NCBI Taxonomy" id="7070"/>
    <lineage>
        <taxon>Eukaryota</taxon>
        <taxon>Metazoa</taxon>
        <taxon>Ecdysozoa</taxon>
        <taxon>Arthropoda</taxon>
        <taxon>Hexapoda</taxon>
        <taxon>Insecta</taxon>
        <taxon>Pterygota</taxon>
        <taxon>Neoptera</taxon>
        <taxon>Endopterygota</taxon>
        <taxon>Coleoptera</taxon>
        <taxon>Polyphaga</taxon>
        <taxon>Cucujiformia</taxon>
        <taxon>Tenebrionidae</taxon>
        <taxon>Tenebrionidae incertae sedis</taxon>
        <taxon>Tribolium</taxon>
    </lineage>
</organism>
<evidence type="ECO:0000313" key="2">
    <source>
        <dbReference type="Proteomes" id="UP000007266"/>
    </source>
</evidence>
<reference evidence="1 2" key="1">
    <citation type="journal article" date="2008" name="Nature">
        <title>The genome of the model beetle and pest Tribolium castaneum.</title>
        <authorList>
            <consortium name="Tribolium Genome Sequencing Consortium"/>
            <person name="Richards S."/>
            <person name="Gibbs R.A."/>
            <person name="Weinstock G.M."/>
            <person name="Brown S.J."/>
            <person name="Denell R."/>
            <person name="Beeman R.W."/>
            <person name="Gibbs R."/>
            <person name="Beeman R.W."/>
            <person name="Brown S.J."/>
            <person name="Bucher G."/>
            <person name="Friedrich M."/>
            <person name="Grimmelikhuijzen C.J."/>
            <person name="Klingler M."/>
            <person name="Lorenzen M."/>
            <person name="Richards S."/>
            <person name="Roth S."/>
            <person name="Schroder R."/>
            <person name="Tautz D."/>
            <person name="Zdobnov E.M."/>
            <person name="Muzny D."/>
            <person name="Gibbs R.A."/>
            <person name="Weinstock G.M."/>
            <person name="Attaway T."/>
            <person name="Bell S."/>
            <person name="Buhay C.J."/>
            <person name="Chandrabose M.N."/>
            <person name="Chavez D."/>
            <person name="Clerk-Blankenburg K.P."/>
            <person name="Cree A."/>
            <person name="Dao M."/>
            <person name="Davis C."/>
            <person name="Chacko J."/>
            <person name="Dinh H."/>
            <person name="Dugan-Rocha S."/>
            <person name="Fowler G."/>
            <person name="Garner T.T."/>
            <person name="Garnes J."/>
            <person name="Gnirke A."/>
            <person name="Hawes A."/>
            <person name="Hernandez J."/>
            <person name="Hines S."/>
            <person name="Holder M."/>
            <person name="Hume J."/>
            <person name="Jhangiani S.N."/>
            <person name="Joshi V."/>
            <person name="Khan Z.M."/>
            <person name="Jackson L."/>
            <person name="Kovar C."/>
            <person name="Kowis A."/>
            <person name="Lee S."/>
            <person name="Lewis L.R."/>
            <person name="Margolis J."/>
            <person name="Morgan M."/>
            <person name="Nazareth L.V."/>
            <person name="Nguyen N."/>
            <person name="Okwuonu G."/>
            <person name="Parker D."/>
            <person name="Richards S."/>
            <person name="Ruiz S.J."/>
            <person name="Santibanez J."/>
            <person name="Savard J."/>
            <person name="Scherer S.E."/>
            <person name="Schneider B."/>
            <person name="Sodergren E."/>
            <person name="Tautz D."/>
            <person name="Vattahil S."/>
            <person name="Villasana D."/>
            <person name="White C.S."/>
            <person name="Wright R."/>
            <person name="Park Y."/>
            <person name="Beeman R.W."/>
            <person name="Lord J."/>
            <person name="Oppert B."/>
            <person name="Lorenzen M."/>
            <person name="Brown S."/>
            <person name="Wang L."/>
            <person name="Savard J."/>
            <person name="Tautz D."/>
            <person name="Richards S."/>
            <person name="Weinstock G."/>
            <person name="Gibbs R.A."/>
            <person name="Liu Y."/>
            <person name="Worley K."/>
            <person name="Weinstock G."/>
            <person name="Elsik C.G."/>
            <person name="Reese J.T."/>
            <person name="Elhaik E."/>
            <person name="Landan G."/>
            <person name="Graur D."/>
            <person name="Arensburger P."/>
            <person name="Atkinson P."/>
            <person name="Beeman R.W."/>
            <person name="Beidler J."/>
            <person name="Brown S.J."/>
            <person name="Demuth J.P."/>
            <person name="Drury D.W."/>
            <person name="Du Y.Z."/>
            <person name="Fujiwara H."/>
            <person name="Lorenzen M."/>
            <person name="Maselli V."/>
            <person name="Osanai M."/>
            <person name="Park Y."/>
            <person name="Robertson H.M."/>
            <person name="Tu Z."/>
            <person name="Wang J.J."/>
            <person name="Wang S."/>
            <person name="Richards S."/>
            <person name="Song H."/>
            <person name="Zhang L."/>
            <person name="Sodergren E."/>
            <person name="Werner D."/>
            <person name="Stanke M."/>
            <person name="Morgenstern B."/>
            <person name="Solovyev V."/>
            <person name="Kosarev P."/>
            <person name="Brown G."/>
            <person name="Chen H.C."/>
            <person name="Ermolaeva O."/>
            <person name="Hlavina W."/>
            <person name="Kapustin Y."/>
            <person name="Kiryutin B."/>
            <person name="Kitts P."/>
            <person name="Maglott D."/>
            <person name="Pruitt K."/>
            <person name="Sapojnikov V."/>
            <person name="Souvorov A."/>
            <person name="Mackey A.J."/>
            <person name="Waterhouse R.M."/>
            <person name="Wyder S."/>
            <person name="Zdobnov E.M."/>
            <person name="Zdobnov E.M."/>
            <person name="Wyder S."/>
            <person name="Kriventseva E.V."/>
            <person name="Kadowaki T."/>
            <person name="Bork P."/>
            <person name="Aranda M."/>
            <person name="Bao R."/>
            <person name="Beermann A."/>
            <person name="Berns N."/>
            <person name="Bolognesi R."/>
            <person name="Bonneton F."/>
            <person name="Bopp D."/>
            <person name="Brown S.J."/>
            <person name="Bucher G."/>
            <person name="Butts T."/>
            <person name="Chaumot A."/>
            <person name="Denell R.E."/>
            <person name="Ferrier D.E."/>
            <person name="Friedrich M."/>
            <person name="Gordon C.M."/>
            <person name="Jindra M."/>
            <person name="Klingler M."/>
            <person name="Lan Q."/>
            <person name="Lattorff H.M."/>
            <person name="Laudet V."/>
            <person name="von Levetsow C."/>
            <person name="Liu Z."/>
            <person name="Lutz R."/>
            <person name="Lynch J.A."/>
            <person name="da Fonseca R.N."/>
            <person name="Posnien N."/>
            <person name="Reuter R."/>
            <person name="Roth S."/>
            <person name="Savard J."/>
            <person name="Schinko J.B."/>
            <person name="Schmitt C."/>
            <person name="Schoppmeier M."/>
            <person name="Schroder R."/>
            <person name="Shippy T.D."/>
            <person name="Simonnet F."/>
            <person name="Marques-Souza H."/>
            <person name="Tautz D."/>
            <person name="Tomoyasu Y."/>
            <person name="Trauner J."/>
            <person name="Van der Zee M."/>
            <person name="Vervoort M."/>
            <person name="Wittkopp N."/>
            <person name="Wimmer E.A."/>
            <person name="Yang X."/>
            <person name="Jones A.K."/>
            <person name="Sattelle D.B."/>
            <person name="Ebert P.R."/>
            <person name="Nelson D."/>
            <person name="Scott J.G."/>
            <person name="Beeman R.W."/>
            <person name="Muthukrishnan S."/>
            <person name="Kramer K.J."/>
            <person name="Arakane Y."/>
            <person name="Beeman R.W."/>
            <person name="Zhu Q."/>
            <person name="Hogenkamp D."/>
            <person name="Dixit R."/>
            <person name="Oppert B."/>
            <person name="Jiang H."/>
            <person name="Zou Z."/>
            <person name="Marshall J."/>
            <person name="Elpidina E."/>
            <person name="Vinokurov K."/>
            <person name="Oppert C."/>
            <person name="Zou Z."/>
            <person name="Evans J."/>
            <person name="Lu Z."/>
            <person name="Zhao P."/>
            <person name="Sumathipala N."/>
            <person name="Altincicek B."/>
            <person name="Vilcinskas A."/>
            <person name="Williams M."/>
            <person name="Hultmark D."/>
            <person name="Hetru C."/>
            <person name="Jiang H."/>
            <person name="Grimmelikhuijzen C.J."/>
            <person name="Hauser F."/>
            <person name="Cazzamali G."/>
            <person name="Williamson M."/>
            <person name="Park Y."/>
            <person name="Li B."/>
            <person name="Tanaka Y."/>
            <person name="Predel R."/>
            <person name="Neupert S."/>
            <person name="Schachtner J."/>
            <person name="Verleyen P."/>
            <person name="Raible F."/>
            <person name="Bork P."/>
            <person name="Friedrich M."/>
            <person name="Walden K.K."/>
            <person name="Robertson H.M."/>
            <person name="Angeli S."/>
            <person name="Foret S."/>
            <person name="Bucher G."/>
            <person name="Schuetz S."/>
            <person name="Maleszka R."/>
            <person name="Wimmer E.A."/>
            <person name="Beeman R.W."/>
            <person name="Lorenzen M."/>
            <person name="Tomoyasu Y."/>
            <person name="Miller S.C."/>
            <person name="Grossmann D."/>
            <person name="Bucher G."/>
        </authorList>
    </citation>
    <scope>NUCLEOTIDE SEQUENCE [LARGE SCALE GENOMIC DNA]</scope>
    <source>
        <strain evidence="1 2">Georgia GA2</strain>
    </source>
</reference>
<accession>D6WPG6</accession>
<dbReference type="AlphaFoldDB" id="D6WPG6"/>
<proteinExistence type="predicted"/>
<keyword evidence="2" id="KW-1185">Reference proteome</keyword>
<sequence length="141" mass="16796">MLTHPKTARKTCTKLTHYLMRNVAGFPQHADYLQIGDRHEEQWNQIEQNHLQYKENRVCFRGPSRGALGQKHSVYFINGGYCRHVDHFRDICKRMSSTNLTRFELGRCQNAFSRYSNLIKEMWEDEASLNEFQFRQKLHSS</sequence>
<name>D6WPG6_TRICA</name>
<dbReference type="InParanoid" id="D6WPG6"/>
<protein>
    <submittedName>
        <fullName evidence="1">Uncharacterized protein</fullName>
    </submittedName>
</protein>
<dbReference type="EMBL" id="KQ971354">
    <property type="protein sequence ID" value="EFA06229.1"/>
    <property type="molecule type" value="Genomic_DNA"/>
</dbReference>
<evidence type="ECO:0000313" key="1">
    <source>
        <dbReference type="EMBL" id="EFA06229.1"/>
    </source>
</evidence>
<gene>
    <name evidence="1" type="primary">GLEAN_09078</name>
    <name evidence="1" type="ORF">TcasGA2_TC009078</name>
</gene>
<dbReference type="Proteomes" id="UP000007266">
    <property type="component" value="Linkage group 7"/>
</dbReference>